<evidence type="ECO:0000256" key="2">
    <source>
        <dbReference type="ARBA" id="ARBA00023445"/>
    </source>
</evidence>
<organism evidence="4 5">
    <name type="scientific">Mycena metata</name>
    <dbReference type="NCBI Taxonomy" id="1033252"/>
    <lineage>
        <taxon>Eukaryota</taxon>
        <taxon>Fungi</taxon>
        <taxon>Dikarya</taxon>
        <taxon>Basidiomycota</taxon>
        <taxon>Agaricomycotina</taxon>
        <taxon>Agaricomycetes</taxon>
        <taxon>Agaricomycetidae</taxon>
        <taxon>Agaricales</taxon>
        <taxon>Marasmiineae</taxon>
        <taxon>Mycenaceae</taxon>
        <taxon>Mycena</taxon>
    </lineage>
</organism>
<dbReference type="SUPFAM" id="SSF51735">
    <property type="entry name" value="NAD(P)-binding Rossmann-fold domains"/>
    <property type="match status" value="1"/>
</dbReference>
<dbReference type="Gene3D" id="3.40.50.720">
    <property type="entry name" value="NAD(P)-binding Rossmann-like Domain"/>
    <property type="match status" value="1"/>
</dbReference>
<evidence type="ECO:0000313" key="4">
    <source>
        <dbReference type="EMBL" id="KAJ7699485.1"/>
    </source>
</evidence>
<dbReference type="InterPro" id="IPR050425">
    <property type="entry name" value="NAD(P)_dehydrat-like"/>
</dbReference>
<keyword evidence="1" id="KW-0560">Oxidoreductase</keyword>
<dbReference type="PANTHER" id="PTHR10366">
    <property type="entry name" value="NAD DEPENDENT EPIMERASE/DEHYDRATASE"/>
    <property type="match status" value="1"/>
</dbReference>
<evidence type="ECO:0000313" key="5">
    <source>
        <dbReference type="Proteomes" id="UP001215598"/>
    </source>
</evidence>
<gene>
    <name evidence="4" type="ORF">B0H16DRAFT_783730</name>
</gene>
<dbReference type="GO" id="GO:0016616">
    <property type="term" value="F:oxidoreductase activity, acting on the CH-OH group of donors, NAD or NADP as acceptor"/>
    <property type="evidence" value="ECO:0007669"/>
    <property type="project" value="TreeGrafter"/>
</dbReference>
<name>A0AAD7GQ90_9AGAR</name>
<dbReference type="Proteomes" id="UP001215598">
    <property type="component" value="Unassembled WGS sequence"/>
</dbReference>
<dbReference type="PANTHER" id="PTHR10366:SF564">
    <property type="entry name" value="STEROL-4-ALPHA-CARBOXYLATE 3-DEHYDROGENASE, DECARBOXYLATING"/>
    <property type="match status" value="1"/>
</dbReference>
<evidence type="ECO:0000259" key="3">
    <source>
        <dbReference type="Pfam" id="PF01370"/>
    </source>
</evidence>
<sequence length="339" mass="38137">MSGQWSPVIDQLLKGGYSVRATARPSKIESLRSTYPNANGKLEIVEMADMLSDAEKWLEILQRADAVIHIGCPVYHPGITSEYIYSTTNEGTQKLLNAVDKSSVKRFVLTCSIGAFLKPDFSSLMDKTVYDHNTWSEIEDINPKEHIPSYTYIASKTISEKLVWKAAEKYPHIDFTSILPSAVYGWRIKDYPVYKSIPELNANKFLYQFLHKDVTYPTVDVVHNYDVARAHVLALTAPVLPKGEKKRFIVSAGKMTWVDAIQFLSDPEIVAKFTAQGHDIVARLPDISTVGTQSQFGLDASLTETALGMKPAEYITWKEILLEVVPNLLDWEKEHPEAL</sequence>
<comment type="caution">
    <text evidence="4">The sequence shown here is derived from an EMBL/GenBank/DDBJ whole genome shotgun (WGS) entry which is preliminary data.</text>
</comment>
<dbReference type="InterPro" id="IPR036291">
    <property type="entry name" value="NAD(P)-bd_dom_sf"/>
</dbReference>
<dbReference type="AlphaFoldDB" id="A0AAD7GQ90"/>
<feature type="domain" description="NAD-dependent epimerase/dehydratase" evidence="3">
    <location>
        <begin position="8"/>
        <end position="239"/>
    </location>
</feature>
<dbReference type="EMBL" id="JARKIB010000570">
    <property type="protein sequence ID" value="KAJ7699485.1"/>
    <property type="molecule type" value="Genomic_DNA"/>
</dbReference>
<reference evidence="4" key="1">
    <citation type="submission" date="2023-03" db="EMBL/GenBank/DDBJ databases">
        <title>Massive genome expansion in bonnet fungi (Mycena s.s.) driven by repeated elements and novel gene families across ecological guilds.</title>
        <authorList>
            <consortium name="Lawrence Berkeley National Laboratory"/>
            <person name="Harder C.B."/>
            <person name="Miyauchi S."/>
            <person name="Viragh M."/>
            <person name="Kuo A."/>
            <person name="Thoen E."/>
            <person name="Andreopoulos B."/>
            <person name="Lu D."/>
            <person name="Skrede I."/>
            <person name="Drula E."/>
            <person name="Henrissat B."/>
            <person name="Morin E."/>
            <person name="Kohler A."/>
            <person name="Barry K."/>
            <person name="LaButti K."/>
            <person name="Morin E."/>
            <person name="Salamov A."/>
            <person name="Lipzen A."/>
            <person name="Mereny Z."/>
            <person name="Hegedus B."/>
            <person name="Baldrian P."/>
            <person name="Stursova M."/>
            <person name="Weitz H."/>
            <person name="Taylor A."/>
            <person name="Grigoriev I.V."/>
            <person name="Nagy L.G."/>
            <person name="Martin F."/>
            <person name="Kauserud H."/>
        </authorList>
    </citation>
    <scope>NUCLEOTIDE SEQUENCE</scope>
    <source>
        <strain evidence="4">CBHHK182m</strain>
    </source>
</reference>
<comment type="similarity">
    <text evidence="2">Belongs to the NAD(P)-dependent epimerase/dehydratase family. Dihydroflavonol-4-reductase subfamily.</text>
</comment>
<keyword evidence="5" id="KW-1185">Reference proteome</keyword>
<dbReference type="Pfam" id="PF01370">
    <property type="entry name" value="Epimerase"/>
    <property type="match status" value="1"/>
</dbReference>
<dbReference type="InterPro" id="IPR001509">
    <property type="entry name" value="Epimerase_deHydtase"/>
</dbReference>
<accession>A0AAD7GQ90</accession>
<protein>
    <recommendedName>
        <fullName evidence="3">NAD-dependent epimerase/dehydratase domain-containing protein</fullName>
    </recommendedName>
</protein>
<proteinExistence type="inferred from homology"/>
<evidence type="ECO:0000256" key="1">
    <source>
        <dbReference type="ARBA" id="ARBA00023002"/>
    </source>
</evidence>